<protein>
    <recommendedName>
        <fullName evidence="2">Glycosyltransferase 2-like domain-containing protein</fullName>
    </recommendedName>
</protein>
<organism evidence="3 4">
    <name type="scientific">Roseateles depolymerans</name>
    <dbReference type="NCBI Taxonomy" id="76731"/>
    <lineage>
        <taxon>Bacteria</taxon>
        <taxon>Pseudomonadati</taxon>
        <taxon>Pseudomonadota</taxon>
        <taxon>Betaproteobacteria</taxon>
        <taxon>Burkholderiales</taxon>
        <taxon>Sphaerotilaceae</taxon>
        <taxon>Roseateles</taxon>
    </lineage>
</organism>
<dbReference type="InterPro" id="IPR050834">
    <property type="entry name" value="Glycosyltransf_2"/>
</dbReference>
<dbReference type="SUPFAM" id="SSF53448">
    <property type="entry name" value="Nucleotide-diphospho-sugar transferases"/>
    <property type="match status" value="1"/>
</dbReference>
<comment type="caution">
    <text evidence="3">The sequence shown here is derived from an EMBL/GenBank/DDBJ whole genome shotgun (WGS) entry which is preliminary data.</text>
</comment>
<feature type="compositionally biased region" description="Basic and acidic residues" evidence="1">
    <location>
        <begin position="14"/>
        <end position="40"/>
    </location>
</feature>
<dbReference type="AlphaFoldDB" id="A0A2W5DDZ4"/>
<feature type="domain" description="Glycosyltransferase 2-like" evidence="2">
    <location>
        <begin position="66"/>
        <end position="193"/>
    </location>
</feature>
<evidence type="ECO:0000313" key="3">
    <source>
        <dbReference type="EMBL" id="PZP27307.1"/>
    </source>
</evidence>
<evidence type="ECO:0000256" key="1">
    <source>
        <dbReference type="SAM" id="MobiDB-lite"/>
    </source>
</evidence>
<proteinExistence type="predicted"/>
<dbReference type="PANTHER" id="PTHR43685:SF2">
    <property type="entry name" value="GLYCOSYLTRANSFERASE 2-LIKE DOMAIN-CONTAINING PROTEIN"/>
    <property type="match status" value="1"/>
</dbReference>
<dbReference type="Proteomes" id="UP000249633">
    <property type="component" value="Unassembled WGS sequence"/>
</dbReference>
<feature type="compositionally biased region" description="Polar residues" evidence="1">
    <location>
        <begin position="41"/>
        <end position="55"/>
    </location>
</feature>
<name>A0A2W5DDZ4_9BURK</name>
<gene>
    <name evidence="3" type="ORF">DI603_22330</name>
</gene>
<evidence type="ECO:0000313" key="4">
    <source>
        <dbReference type="Proteomes" id="UP000249633"/>
    </source>
</evidence>
<dbReference type="Gene3D" id="3.90.550.10">
    <property type="entry name" value="Spore Coat Polysaccharide Biosynthesis Protein SpsA, Chain A"/>
    <property type="match status" value="1"/>
</dbReference>
<accession>A0A2W5DDZ4</accession>
<evidence type="ECO:0000259" key="2">
    <source>
        <dbReference type="Pfam" id="PF00535"/>
    </source>
</evidence>
<reference evidence="3 4" key="1">
    <citation type="submission" date="2017-08" db="EMBL/GenBank/DDBJ databases">
        <title>Infants hospitalized years apart are colonized by the same room-sourced microbial strains.</title>
        <authorList>
            <person name="Brooks B."/>
            <person name="Olm M.R."/>
            <person name="Firek B.A."/>
            <person name="Baker R."/>
            <person name="Thomas B.C."/>
            <person name="Morowitz M.J."/>
            <person name="Banfield J.F."/>
        </authorList>
    </citation>
    <scope>NUCLEOTIDE SEQUENCE [LARGE SCALE GENOMIC DNA]</scope>
    <source>
        <strain evidence="3">S2_012_000_R2_81</strain>
    </source>
</reference>
<dbReference type="InterPro" id="IPR001173">
    <property type="entry name" value="Glyco_trans_2-like"/>
</dbReference>
<dbReference type="Pfam" id="PF00535">
    <property type="entry name" value="Glycos_transf_2"/>
    <property type="match status" value="1"/>
</dbReference>
<sequence>MQHLCPVHQTRSRPPTDRQRAGESVDRHAHSGARLTERDASPTTDATGDNAGRSTLSGVHAPSIAVIVVVRNALEPLQATLDSVFALDHPRVRLIVIDGASTDGTQAYLESIKTQLHFTISEPDRGIYDAMNKGWHAAPADSFVLYMGAGDLIRSLPSPDELAGAAKQGISVLLGRCMVGEMSFQSRWTREMYLRNVAHHQAMMVRKTLHPTAPFDVGYRVYGDWEFNLRLFKAGARAQYIESFQTFADPDGVSARHGLREITRVARRHGGPVIGLLSLGLNWASSLRRRWRLRHDD</sequence>
<dbReference type="InterPro" id="IPR029044">
    <property type="entry name" value="Nucleotide-diphossugar_trans"/>
</dbReference>
<feature type="region of interest" description="Disordered" evidence="1">
    <location>
        <begin position="1"/>
        <end position="55"/>
    </location>
</feature>
<dbReference type="EMBL" id="QFOD01000032">
    <property type="protein sequence ID" value="PZP27307.1"/>
    <property type="molecule type" value="Genomic_DNA"/>
</dbReference>
<dbReference type="PANTHER" id="PTHR43685">
    <property type="entry name" value="GLYCOSYLTRANSFERASE"/>
    <property type="match status" value="1"/>
</dbReference>